<protein>
    <recommendedName>
        <fullName evidence="1">DNA/pantothenate metabolism flavoprotein C-terminal domain-containing protein</fullName>
    </recommendedName>
</protein>
<sequence length="261" mass="29130">MNILITAGGTKEKIDDVRYIANHSTGKLGAAMAEAFAKDAENSIVYLHGTGAIVPRRPNVFPIEIFSTEDLKNQLENQLNNKQFTAVIHSMAVSDYTVSNTFSESDFLSAFSEKIPITQETSQLLWTKDELLAALEKQFEAMAVQEKNKISSNFDHLLIRLEKNPKIIQKIKLLQPETILVGFKLLVDTSETNLVSVARNLLEKNNCDYVLANDLTTIKGDKHHGILVGSDQSTQIAETKQEIAEIIVNTIKDKSKTRENK</sequence>
<evidence type="ECO:0000313" key="2">
    <source>
        <dbReference type="EMBL" id="RSU10325.1"/>
    </source>
</evidence>
<dbReference type="Gene3D" id="3.40.50.10300">
    <property type="entry name" value="CoaB-like"/>
    <property type="match status" value="1"/>
</dbReference>
<keyword evidence="3" id="KW-1185">Reference proteome</keyword>
<feature type="domain" description="DNA/pantothenate metabolism flavoprotein C-terminal" evidence="1">
    <location>
        <begin position="144"/>
        <end position="252"/>
    </location>
</feature>
<organism evidence="2 3">
    <name type="scientific">Vagococcus elongatus</name>
    <dbReference type="NCBI Taxonomy" id="180344"/>
    <lineage>
        <taxon>Bacteria</taxon>
        <taxon>Bacillati</taxon>
        <taxon>Bacillota</taxon>
        <taxon>Bacilli</taxon>
        <taxon>Lactobacillales</taxon>
        <taxon>Enterococcaceae</taxon>
        <taxon>Vagococcus</taxon>
    </lineage>
</organism>
<dbReference type="GO" id="GO:0015937">
    <property type="term" value="P:coenzyme A biosynthetic process"/>
    <property type="evidence" value="ECO:0007669"/>
    <property type="project" value="UniProtKB-ARBA"/>
</dbReference>
<gene>
    <name evidence="2" type="ORF">CBF29_09950</name>
</gene>
<dbReference type="GO" id="GO:0003824">
    <property type="term" value="F:catalytic activity"/>
    <property type="evidence" value="ECO:0007669"/>
    <property type="project" value="UniProtKB-ARBA"/>
</dbReference>
<dbReference type="InterPro" id="IPR007085">
    <property type="entry name" value="DNA/pantothenate-metab_flavo_C"/>
</dbReference>
<name>A0A430AQI8_9ENTE</name>
<dbReference type="Pfam" id="PF04127">
    <property type="entry name" value="DFP"/>
    <property type="match status" value="2"/>
</dbReference>
<accession>A0A430AQI8</accession>
<proteinExistence type="predicted"/>
<dbReference type="InterPro" id="IPR035929">
    <property type="entry name" value="CoaB-like_sf"/>
</dbReference>
<dbReference type="Proteomes" id="UP000287605">
    <property type="component" value="Unassembled WGS sequence"/>
</dbReference>
<feature type="domain" description="DNA/pantothenate metabolism flavoprotein C-terminal" evidence="1">
    <location>
        <begin position="2"/>
        <end position="102"/>
    </location>
</feature>
<comment type="caution">
    <text evidence="2">The sequence shown here is derived from an EMBL/GenBank/DDBJ whole genome shotgun (WGS) entry which is preliminary data.</text>
</comment>
<evidence type="ECO:0000259" key="1">
    <source>
        <dbReference type="Pfam" id="PF04127"/>
    </source>
</evidence>
<dbReference type="SUPFAM" id="SSF102645">
    <property type="entry name" value="CoaB-like"/>
    <property type="match status" value="1"/>
</dbReference>
<dbReference type="RefSeq" id="WP_126809571.1">
    <property type="nucleotide sequence ID" value="NZ_NGKA01000015.1"/>
</dbReference>
<reference evidence="2 3" key="1">
    <citation type="submission" date="2017-05" db="EMBL/GenBank/DDBJ databases">
        <title>Vagococcus spp. assemblies.</title>
        <authorList>
            <person name="Gulvik C.A."/>
        </authorList>
    </citation>
    <scope>NUCLEOTIDE SEQUENCE [LARGE SCALE GENOMIC DNA]</scope>
    <source>
        <strain evidence="2 3">CCUG 51432</strain>
    </source>
</reference>
<dbReference type="AlphaFoldDB" id="A0A430AQI8"/>
<dbReference type="EMBL" id="NGKA01000015">
    <property type="protein sequence ID" value="RSU10325.1"/>
    <property type="molecule type" value="Genomic_DNA"/>
</dbReference>
<evidence type="ECO:0000313" key="3">
    <source>
        <dbReference type="Proteomes" id="UP000287605"/>
    </source>
</evidence>
<dbReference type="OrthoDB" id="9802554at2"/>